<reference evidence="1 2" key="1">
    <citation type="journal article" date="2014" name="Genome Biol. Evol.">
        <title>The genome of the myxosporean Thelohanellus kitauei shows adaptations to nutrient acquisition within its fish host.</title>
        <authorList>
            <person name="Yang Y."/>
            <person name="Xiong J."/>
            <person name="Zhou Z."/>
            <person name="Huo F."/>
            <person name="Miao W."/>
            <person name="Ran C."/>
            <person name="Liu Y."/>
            <person name="Zhang J."/>
            <person name="Feng J."/>
            <person name="Wang M."/>
            <person name="Wang M."/>
            <person name="Wang L."/>
            <person name="Yao B."/>
        </authorList>
    </citation>
    <scope>NUCLEOTIDE SEQUENCE [LARGE SCALE GENOMIC DNA]</scope>
    <source>
        <strain evidence="1">Wuqing</strain>
    </source>
</reference>
<dbReference type="AlphaFoldDB" id="A0A0C2JQ82"/>
<organism evidence="1 2">
    <name type="scientific">Thelohanellus kitauei</name>
    <name type="common">Myxosporean</name>
    <dbReference type="NCBI Taxonomy" id="669202"/>
    <lineage>
        <taxon>Eukaryota</taxon>
        <taxon>Metazoa</taxon>
        <taxon>Cnidaria</taxon>
        <taxon>Myxozoa</taxon>
        <taxon>Myxosporea</taxon>
        <taxon>Bivalvulida</taxon>
        <taxon>Platysporina</taxon>
        <taxon>Myxobolidae</taxon>
        <taxon>Thelohanellus</taxon>
    </lineage>
</organism>
<protein>
    <submittedName>
        <fullName evidence="1">Uncharacterized protein</fullName>
    </submittedName>
</protein>
<sequence>MSADKAPESTIGVVEANSRRDSLHLIDRFKETTGDADLWFDKFEMVMEGTGRLWIVRIKDPRMGRKAYPSLGNVEATLIHQVVVGLRDEKAKMEILKSQPATLKASHIDAGRSTKVNEEIHAVQKDANSLREIIQEEIAKASNKLQPDSSYIARYCSKSYILSNFYNINASLTSTINATEPIDFNILVDSGASTYLNDRNVLGTYTKNCAPNYFNLRLADGRSMRNFGRS</sequence>
<evidence type="ECO:0000313" key="2">
    <source>
        <dbReference type="Proteomes" id="UP000031668"/>
    </source>
</evidence>
<name>A0A0C2JQ82_THEKT</name>
<comment type="caution">
    <text evidence="1">The sequence shown here is derived from an EMBL/GenBank/DDBJ whole genome shotgun (WGS) entry which is preliminary data.</text>
</comment>
<proteinExistence type="predicted"/>
<dbReference type="EMBL" id="JWZT01001726">
    <property type="protein sequence ID" value="KII71533.1"/>
    <property type="molecule type" value="Genomic_DNA"/>
</dbReference>
<accession>A0A0C2JQ82</accession>
<dbReference type="Proteomes" id="UP000031668">
    <property type="component" value="Unassembled WGS sequence"/>
</dbReference>
<keyword evidence="2" id="KW-1185">Reference proteome</keyword>
<evidence type="ECO:0000313" key="1">
    <source>
        <dbReference type="EMBL" id="KII71533.1"/>
    </source>
</evidence>
<gene>
    <name evidence="1" type="ORF">RF11_02983</name>
</gene>